<accession>A0ABU7PI87</accession>
<feature type="compositionally biased region" description="Low complexity" evidence="1">
    <location>
        <begin position="12"/>
        <end position="34"/>
    </location>
</feature>
<dbReference type="PANTHER" id="PTHR30173:SF36">
    <property type="entry name" value="ECF RNA POLYMERASE SIGMA FACTOR SIGJ"/>
    <property type="match status" value="1"/>
</dbReference>
<protein>
    <submittedName>
        <fullName evidence="2">RNA polymerase subunit sigma-24</fullName>
    </submittedName>
</protein>
<keyword evidence="3" id="KW-1185">Reference proteome</keyword>
<feature type="compositionally biased region" description="Gly residues" evidence="1">
    <location>
        <begin position="1"/>
        <end position="11"/>
    </location>
</feature>
<dbReference type="EMBL" id="JAZEWV010000030">
    <property type="protein sequence ID" value="MEE4545526.1"/>
    <property type="molecule type" value="Genomic_DNA"/>
</dbReference>
<gene>
    <name evidence="2" type="ORF">V2S66_26610</name>
</gene>
<dbReference type="Proteomes" id="UP001344658">
    <property type="component" value="Unassembled WGS sequence"/>
</dbReference>
<dbReference type="SUPFAM" id="SSF54427">
    <property type="entry name" value="NTF2-like"/>
    <property type="match status" value="1"/>
</dbReference>
<reference evidence="2 3" key="1">
    <citation type="submission" date="2023-12" db="EMBL/GenBank/DDBJ databases">
        <title>Streptomyces sp. V4-01.</title>
        <authorList>
            <person name="Somphong A."/>
            <person name="Phongsopitanun W."/>
        </authorList>
    </citation>
    <scope>NUCLEOTIDE SEQUENCE [LARGE SCALE GENOMIC DNA]</scope>
    <source>
        <strain evidence="2 3">V4-01</strain>
    </source>
</reference>
<dbReference type="PANTHER" id="PTHR30173">
    <property type="entry name" value="SIGMA 19 FACTOR"/>
    <property type="match status" value="1"/>
</dbReference>
<evidence type="ECO:0000313" key="3">
    <source>
        <dbReference type="Proteomes" id="UP001344658"/>
    </source>
</evidence>
<comment type="caution">
    <text evidence="2">The sequence shown here is derived from an EMBL/GenBank/DDBJ whole genome shotgun (WGS) entry which is preliminary data.</text>
</comment>
<dbReference type="InterPro" id="IPR036388">
    <property type="entry name" value="WH-like_DNA-bd_sf"/>
</dbReference>
<dbReference type="Gene3D" id="3.10.450.50">
    <property type="match status" value="1"/>
</dbReference>
<sequence length="358" mass="36043">MDGLRGEGGGAIPAQPAGAAARARAAAEGPQGQGQAETVRLFAAAYRMLGSAAAAEQVVREVLAAGPDGAAADGGAPDLDALVRAVFAAVLHRADVARPRREAHPGPWLPEPVLTAGGALGPLSTPALRAAVSMPRLVLLERMPPAERACSVLQELFGYGPAGSAAVLGLAETRCAALEHRARQRLREDEGAARTAADEEARRPAVQELLRAATEADQEALEVLLADDVVAWSDGGGSGVPRRPVLGVAKVARFLAGLLAKAPMGTWGNLAEVNGDAAVVATVTSGVVGALVPEFGPQRLVVGVRTISDPARLAYLGRQWAAAGATAAVPAQVAGAAGAAVARARRSGAGSPVPPPAL</sequence>
<name>A0ABU7PI87_9ACTN</name>
<dbReference type="InterPro" id="IPR032710">
    <property type="entry name" value="NTF2-like_dom_sf"/>
</dbReference>
<proteinExistence type="predicted"/>
<dbReference type="Gene3D" id="1.10.10.10">
    <property type="entry name" value="Winged helix-like DNA-binding domain superfamily/Winged helix DNA-binding domain"/>
    <property type="match status" value="1"/>
</dbReference>
<dbReference type="InterPro" id="IPR052704">
    <property type="entry name" value="ECF_Sigma-70_Domain"/>
</dbReference>
<evidence type="ECO:0000256" key="1">
    <source>
        <dbReference type="SAM" id="MobiDB-lite"/>
    </source>
</evidence>
<organism evidence="2 3">
    <name type="scientific">Actinacidiphila polyblastidii</name>
    <dbReference type="NCBI Taxonomy" id="3110430"/>
    <lineage>
        <taxon>Bacteria</taxon>
        <taxon>Bacillati</taxon>
        <taxon>Actinomycetota</taxon>
        <taxon>Actinomycetes</taxon>
        <taxon>Kitasatosporales</taxon>
        <taxon>Streptomycetaceae</taxon>
        <taxon>Actinacidiphila</taxon>
    </lineage>
</organism>
<evidence type="ECO:0000313" key="2">
    <source>
        <dbReference type="EMBL" id="MEE4545526.1"/>
    </source>
</evidence>
<feature type="region of interest" description="Disordered" evidence="1">
    <location>
        <begin position="1"/>
        <end position="34"/>
    </location>
</feature>
<dbReference type="RefSeq" id="WP_330799203.1">
    <property type="nucleotide sequence ID" value="NZ_JAZEWV010000030.1"/>
</dbReference>